<protein>
    <submittedName>
        <fullName evidence="1">Uncharacterized protein</fullName>
    </submittedName>
</protein>
<dbReference type="EMBL" id="BARV01006380">
    <property type="protein sequence ID" value="GAI12084.1"/>
    <property type="molecule type" value="Genomic_DNA"/>
</dbReference>
<dbReference type="AlphaFoldDB" id="X1N0G3"/>
<name>X1N0G3_9ZZZZ</name>
<reference evidence="1" key="1">
    <citation type="journal article" date="2014" name="Front. Microbiol.">
        <title>High frequency of phylogenetically diverse reductive dehalogenase-homologous genes in deep subseafloor sedimentary metagenomes.</title>
        <authorList>
            <person name="Kawai M."/>
            <person name="Futagami T."/>
            <person name="Toyoda A."/>
            <person name="Takaki Y."/>
            <person name="Nishi S."/>
            <person name="Hori S."/>
            <person name="Arai W."/>
            <person name="Tsubouchi T."/>
            <person name="Morono Y."/>
            <person name="Uchiyama I."/>
            <person name="Ito T."/>
            <person name="Fujiyama A."/>
            <person name="Inagaki F."/>
            <person name="Takami H."/>
        </authorList>
    </citation>
    <scope>NUCLEOTIDE SEQUENCE</scope>
    <source>
        <strain evidence="1">Expedition CK06-06</strain>
    </source>
</reference>
<gene>
    <name evidence="1" type="ORF">S06H3_13074</name>
</gene>
<organism evidence="1">
    <name type="scientific">marine sediment metagenome</name>
    <dbReference type="NCBI Taxonomy" id="412755"/>
    <lineage>
        <taxon>unclassified sequences</taxon>
        <taxon>metagenomes</taxon>
        <taxon>ecological metagenomes</taxon>
    </lineage>
</organism>
<sequence>MDEKSKKFWDLVEKETSTKGRWLRFVDEIEYVVEIDDWTIHKPDTKYGKQEAIKTVNGKFLGVSAVYIQNLLKKYVGKHIRFTFIRHDSKPDSSQTWGEVTNILIKDEESDEFYLEEEEKDLIQD</sequence>
<accession>X1N0G3</accession>
<evidence type="ECO:0000313" key="1">
    <source>
        <dbReference type="EMBL" id="GAI12084.1"/>
    </source>
</evidence>
<comment type="caution">
    <text evidence="1">The sequence shown here is derived from an EMBL/GenBank/DDBJ whole genome shotgun (WGS) entry which is preliminary data.</text>
</comment>
<proteinExistence type="predicted"/>